<evidence type="ECO:0000313" key="1">
    <source>
        <dbReference type="EMBL" id="QZT32609.1"/>
    </source>
</evidence>
<dbReference type="AlphaFoldDB" id="A0A8X8I7X4"/>
<sequence length="66" mass="7685">MTNKPNNNKSQYERLSEFNNSMVNFNIPFIQMGEWMDVHRSYGYPLGIEEANLKQTAGDQDKSDLQ</sequence>
<protein>
    <submittedName>
        <fullName evidence="1">Uncharacterized protein</fullName>
    </submittedName>
</protein>
<dbReference type="EMBL" id="CP082237">
    <property type="protein sequence ID" value="QZT32609.1"/>
    <property type="molecule type" value="Genomic_DNA"/>
</dbReference>
<gene>
    <name evidence="1" type="ORF">HUR95_09375</name>
</gene>
<reference evidence="1 2" key="1">
    <citation type="journal article" date="2020" name="Extremophiles">
        <title>Genomic analysis of Caldalkalibacillus thermarum TA2.A1 reveals aerobic alkaliphilic metabolism and evolutionary hallmarks linking alkaliphilic bacteria and plant life.</title>
        <authorList>
            <person name="de Jong S.I."/>
            <person name="van den Broek M.A."/>
            <person name="Merkel A.Y."/>
            <person name="de la Torre Cortes P."/>
            <person name="Kalamorz F."/>
            <person name="Cook G.M."/>
            <person name="van Loosdrecht M.C.M."/>
            <person name="McMillan D.G.G."/>
        </authorList>
    </citation>
    <scope>NUCLEOTIDE SEQUENCE [LARGE SCALE GENOMIC DNA]</scope>
    <source>
        <strain evidence="1 2">TA2.A1</strain>
    </source>
</reference>
<dbReference type="KEGG" id="cthu:HUR95_09375"/>
<dbReference type="RefSeq" id="WP_222822484.1">
    <property type="nucleotide sequence ID" value="NZ_CP082237.1"/>
</dbReference>
<proteinExistence type="predicted"/>
<name>A0A8X8I7X4_CALTT</name>
<accession>A0A8X8I7X4</accession>
<evidence type="ECO:0000313" key="2">
    <source>
        <dbReference type="Proteomes" id="UP000825179"/>
    </source>
</evidence>
<organism evidence="1 2">
    <name type="scientific">Caldalkalibacillus thermarum (strain TA2.A1)</name>
    <dbReference type="NCBI Taxonomy" id="986075"/>
    <lineage>
        <taxon>Bacteria</taxon>
        <taxon>Bacillati</taxon>
        <taxon>Bacillota</taxon>
        <taxon>Bacilli</taxon>
        <taxon>Bacillales</taxon>
        <taxon>Bacillaceae</taxon>
        <taxon>Caldalkalibacillus</taxon>
    </lineage>
</organism>
<dbReference type="Proteomes" id="UP000825179">
    <property type="component" value="Chromosome"/>
</dbReference>
<keyword evidence="2" id="KW-1185">Reference proteome</keyword>